<evidence type="ECO:0000259" key="2">
    <source>
        <dbReference type="Pfam" id="PF13581"/>
    </source>
</evidence>
<evidence type="ECO:0000313" key="4">
    <source>
        <dbReference type="Proteomes" id="UP001493487"/>
    </source>
</evidence>
<organism evidence="3 4">
    <name type="scientific">Cohnella silvisoli</name>
    <dbReference type="NCBI Taxonomy" id="2873699"/>
    <lineage>
        <taxon>Bacteria</taxon>
        <taxon>Bacillati</taxon>
        <taxon>Bacillota</taxon>
        <taxon>Bacilli</taxon>
        <taxon>Bacillales</taxon>
        <taxon>Paenibacillaceae</taxon>
        <taxon>Cohnella</taxon>
    </lineage>
</organism>
<evidence type="ECO:0000256" key="1">
    <source>
        <dbReference type="ARBA" id="ARBA00022527"/>
    </source>
</evidence>
<reference evidence="3 4" key="1">
    <citation type="journal article" date="2023" name="Genome Announc.">
        <title>Pan-Genome Analyses of the Genus Cohnella and Proposal of the Novel Species Cohnella silvisoli sp. nov., Isolated from Forest Soil.</title>
        <authorList>
            <person name="Wang C."/>
            <person name="Mao L."/>
            <person name="Bao G."/>
            <person name="Zhu H."/>
        </authorList>
    </citation>
    <scope>NUCLEOTIDE SEQUENCE [LARGE SCALE GENOMIC DNA]</scope>
    <source>
        <strain evidence="3 4">NL03-T5-1</strain>
    </source>
</reference>
<dbReference type="GO" id="GO:0005524">
    <property type="term" value="F:ATP binding"/>
    <property type="evidence" value="ECO:0007669"/>
    <property type="project" value="UniProtKB-KW"/>
</dbReference>
<dbReference type="PANTHER" id="PTHR35526:SF6">
    <property type="entry name" value="SLR1861 PROTEIN"/>
    <property type="match status" value="1"/>
</dbReference>
<dbReference type="PANTHER" id="PTHR35526">
    <property type="entry name" value="ANTI-SIGMA-F FACTOR RSBW-RELATED"/>
    <property type="match status" value="1"/>
</dbReference>
<comment type="caution">
    <text evidence="3">The sequence shown here is derived from an EMBL/GenBank/DDBJ whole genome shotgun (WGS) entry which is preliminary data.</text>
</comment>
<keyword evidence="1" id="KW-0723">Serine/threonine-protein kinase</keyword>
<keyword evidence="1" id="KW-0418">Kinase</keyword>
<dbReference type="EC" id="2.7.13.3" evidence="3"/>
<dbReference type="GO" id="GO:0004673">
    <property type="term" value="F:protein histidine kinase activity"/>
    <property type="evidence" value="ECO:0007669"/>
    <property type="project" value="UniProtKB-EC"/>
</dbReference>
<evidence type="ECO:0000313" key="3">
    <source>
        <dbReference type="EMBL" id="MEQ4486612.1"/>
    </source>
</evidence>
<keyword evidence="3" id="KW-0808">Transferase</keyword>
<dbReference type="InterPro" id="IPR036890">
    <property type="entry name" value="HATPase_C_sf"/>
</dbReference>
<sequence length="159" mass="18328">MKNLERRRMGSGVRVMTEQGNERIEVAEIQLANRLSELDRLHAFFDGIGHRSNWTDRLRWDLTLSCEELLTNTITYGYPQGGDHLITLAVNAEPGRIEVKLEDDAIPFNPLEQDEPDITLSVEDRAIGGLGIFFVKRMMNEIIYERTLTGNRLTLRKIW</sequence>
<keyword evidence="3" id="KW-0547">Nucleotide-binding</keyword>
<accession>A0ABV1L2W2</accession>
<keyword evidence="3" id="KW-0067">ATP-binding</keyword>
<dbReference type="Proteomes" id="UP001493487">
    <property type="component" value="Unassembled WGS sequence"/>
</dbReference>
<dbReference type="InterPro" id="IPR003594">
    <property type="entry name" value="HATPase_dom"/>
</dbReference>
<dbReference type="Pfam" id="PF13581">
    <property type="entry name" value="HATPase_c_2"/>
    <property type="match status" value="1"/>
</dbReference>
<protein>
    <submittedName>
        <fullName evidence="3">ATP-binding protein</fullName>
        <ecNumber evidence="3">2.7.13.3</ecNumber>
    </submittedName>
</protein>
<feature type="domain" description="Histidine kinase/HSP90-like ATPase" evidence="2">
    <location>
        <begin position="33"/>
        <end position="157"/>
    </location>
</feature>
<gene>
    <name evidence="3" type="ORF">QJS35_29980</name>
</gene>
<dbReference type="EMBL" id="JASKHM010000023">
    <property type="protein sequence ID" value="MEQ4486612.1"/>
    <property type="molecule type" value="Genomic_DNA"/>
</dbReference>
<proteinExistence type="predicted"/>
<dbReference type="RefSeq" id="WP_232189596.1">
    <property type="nucleotide sequence ID" value="NZ_JAIOAP010000021.1"/>
</dbReference>
<name>A0ABV1L2W2_9BACL</name>
<dbReference type="Gene3D" id="3.30.565.10">
    <property type="entry name" value="Histidine kinase-like ATPase, C-terminal domain"/>
    <property type="match status" value="1"/>
</dbReference>
<dbReference type="InterPro" id="IPR050267">
    <property type="entry name" value="Anti-sigma-factor_SerPK"/>
</dbReference>
<dbReference type="CDD" id="cd16936">
    <property type="entry name" value="HATPase_RsbW-like"/>
    <property type="match status" value="1"/>
</dbReference>
<dbReference type="SUPFAM" id="SSF55874">
    <property type="entry name" value="ATPase domain of HSP90 chaperone/DNA topoisomerase II/histidine kinase"/>
    <property type="match status" value="1"/>
</dbReference>
<keyword evidence="4" id="KW-1185">Reference proteome</keyword>